<feature type="domain" description="Solute-binding protein family 5" evidence="6">
    <location>
        <begin position="70"/>
        <end position="420"/>
    </location>
</feature>
<evidence type="ECO:0000256" key="1">
    <source>
        <dbReference type="ARBA" id="ARBA00004418"/>
    </source>
</evidence>
<comment type="subcellular location">
    <subcellularLocation>
        <location evidence="1">Periplasm</location>
    </subcellularLocation>
</comment>
<evidence type="ECO:0000313" key="7">
    <source>
        <dbReference type="EMBL" id="SNT20102.1"/>
    </source>
</evidence>
<evidence type="ECO:0000256" key="4">
    <source>
        <dbReference type="ARBA" id="ARBA00022729"/>
    </source>
</evidence>
<feature type="chain" id="PRO_5012715057" evidence="5">
    <location>
        <begin position="24"/>
        <end position="524"/>
    </location>
</feature>
<protein>
    <submittedName>
        <fullName evidence="7">Peptide/nickel transport system substrate-binding protein</fullName>
    </submittedName>
</protein>
<dbReference type="PANTHER" id="PTHR30290:SF10">
    <property type="entry name" value="PERIPLASMIC OLIGOPEPTIDE-BINDING PROTEIN-RELATED"/>
    <property type="match status" value="1"/>
</dbReference>
<dbReference type="GO" id="GO:1904680">
    <property type="term" value="F:peptide transmembrane transporter activity"/>
    <property type="evidence" value="ECO:0007669"/>
    <property type="project" value="TreeGrafter"/>
</dbReference>
<dbReference type="GO" id="GO:0015833">
    <property type="term" value="P:peptide transport"/>
    <property type="evidence" value="ECO:0007669"/>
    <property type="project" value="TreeGrafter"/>
</dbReference>
<evidence type="ECO:0000259" key="6">
    <source>
        <dbReference type="Pfam" id="PF00496"/>
    </source>
</evidence>
<sequence>MTHTFGRISAVLLATTIAGTALAQDNSVTIVLSEELDIVDPCESSRSNLGRVILQNISETVTELVPGSGLQPRLAVSWEDQGNGTWRFKLRDGVTFSDGTALDAGDLAHSIARFQGDAISCEIGAKFFGGIELTTAVIDDTTIDITADPAQPILPLLMSTVTVVPSETAMDAFVETPIGTGPFVWEEYARGEYIKLSANENYWGETPAVTGATYLFRSDSAVRAAMVAAGEADIAANIALQDATDPEMDYSYPNSETVYMRPDNHTAPLNDVRVRQALNYAVDREAFVGTILANGTLLATGLTPPSTIGYNKDLVPYPYDLEKAKALLAEAAADGVPVDTKITLIGRIGNYGNVLETMEAILSMWQEAGFNMELRMVEVAEWLDHYSQPFAEGRGPEIVNAQHDNANGDPVFSMYFKYACEGLQSATCDETLESMIADATALTGAEREAKWSETFKYIQQDLVADVMLFHMVGFSRVNPRLAFTPTIRTNSELQLSQIGFKPGLFIQIRGNSWRARESFVESSC</sequence>
<dbReference type="EMBL" id="FZON01000069">
    <property type="protein sequence ID" value="SNT20102.1"/>
    <property type="molecule type" value="Genomic_DNA"/>
</dbReference>
<keyword evidence="3" id="KW-0813">Transport</keyword>
<name>A0A239KQV9_9RHOB</name>
<dbReference type="Pfam" id="PF00496">
    <property type="entry name" value="SBP_bac_5"/>
    <property type="match status" value="1"/>
</dbReference>
<reference evidence="7 8" key="1">
    <citation type="submission" date="2017-06" db="EMBL/GenBank/DDBJ databases">
        <authorList>
            <person name="Kim H.J."/>
            <person name="Triplett B.A."/>
        </authorList>
    </citation>
    <scope>NUCLEOTIDE SEQUENCE [LARGE SCALE GENOMIC DNA]</scope>
    <source>
        <strain evidence="7 8">DSM 11445</strain>
    </source>
</reference>
<dbReference type="Gene3D" id="3.10.105.10">
    <property type="entry name" value="Dipeptide-binding Protein, Domain 3"/>
    <property type="match status" value="1"/>
</dbReference>
<evidence type="ECO:0000256" key="2">
    <source>
        <dbReference type="ARBA" id="ARBA00005695"/>
    </source>
</evidence>
<dbReference type="Proteomes" id="UP000198440">
    <property type="component" value="Unassembled WGS sequence"/>
</dbReference>
<dbReference type="GO" id="GO:0030313">
    <property type="term" value="C:cell envelope"/>
    <property type="evidence" value="ECO:0007669"/>
    <property type="project" value="UniProtKB-SubCell"/>
</dbReference>
<dbReference type="Gene3D" id="3.40.190.10">
    <property type="entry name" value="Periplasmic binding protein-like II"/>
    <property type="match status" value="1"/>
</dbReference>
<dbReference type="SUPFAM" id="SSF53850">
    <property type="entry name" value="Periplasmic binding protein-like II"/>
    <property type="match status" value="1"/>
</dbReference>
<proteinExistence type="inferred from homology"/>
<dbReference type="OrthoDB" id="9803988at2"/>
<organism evidence="7 8">
    <name type="scientific">Antarctobacter heliothermus</name>
    <dbReference type="NCBI Taxonomy" id="74033"/>
    <lineage>
        <taxon>Bacteria</taxon>
        <taxon>Pseudomonadati</taxon>
        <taxon>Pseudomonadota</taxon>
        <taxon>Alphaproteobacteria</taxon>
        <taxon>Rhodobacterales</taxon>
        <taxon>Roseobacteraceae</taxon>
        <taxon>Antarctobacter</taxon>
    </lineage>
</organism>
<dbReference type="RefSeq" id="WP_089280057.1">
    <property type="nucleotide sequence ID" value="NZ_FZON01000069.1"/>
</dbReference>
<accession>A0A239KQV9</accession>
<dbReference type="PANTHER" id="PTHR30290">
    <property type="entry name" value="PERIPLASMIC BINDING COMPONENT OF ABC TRANSPORTER"/>
    <property type="match status" value="1"/>
</dbReference>
<comment type="similarity">
    <text evidence="2">Belongs to the bacterial solute-binding protein 5 family.</text>
</comment>
<dbReference type="InterPro" id="IPR000914">
    <property type="entry name" value="SBP_5_dom"/>
</dbReference>
<feature type="signal peptide" evidence="5">
    <location>
        <begin position="1"/>
        <end position="23"/>
    </location>
</feature>
<dbReference type="InterPro" id="IPR039424">
    <property type="entry name" value="SBP_5"/>
</dbReference>
<keyword evidence="4 5" id="KW-0732">Signal</keyword>
<dbReference type="AlphaFoldDB" id="A0A239KQV9"/>
<evidence type="ECO:0000313" key="8">
    <source>
        <dbReference type="Proteomes" id="UP000198440"/>
    </source>
</evidence>
<dbReference type="Gene3D" id="3.90.76.10">
    <property type="entry name" value="Dipeptide-binding Protein, Domain 1"/>
    <property type="match status" value="1"/>
</dbReference>
<evidence type="ECO:0000256" key="3">
    <source>
        <dbReference type="ARBA" id="ARBA00022448"/>
    </source>
</evidence>
<evidence type="ECO:0000256" key="5">
    <source>
        <dbReference type="SAM" id="SignalP"/>
    </source>
</evidence>
<gene>
    <name evidence="7" type="ORF">SAMN04488078_10691</name>
</gene>